<keyword evidence="2" id="KW-0472">Membrane</keyword>
<evidence type="ECO:0000256" key="1">
    <source>
        <dbReference type="SAM" id="MobiDB-lite"/>
    </source>
</evidence>
<keyword evidence="2" id="KW-1133">Transmembrane helix</keyword>
<proteinExistence type="predicted"/>
<dbReference type="SUPFAM" id="SSF53474">
    <property type="entry name" value="alpha/beta-Hydrolases"/>
    <property type="match status" value="1"/>
</dbReference>
<dbReference type="InterPro" id="IPR029058">
    <property type="entry name" value="AB_hydrolase_fold"/>
</dbReference>
<protein>
    <submittedName>
        <fullName evidence="4">Alpha/beta hydrolase family protein</fullName>
    </submittedName>
</protein>
<feature type="domain" description="Serine aminopeptidase S33" evidence="3">
    <location>
        <begin position="92"/>
        <end position="174"/>
    </location>
</feature>
<feature type="region of interest" description="Disordered" evidence="1">
    <location>
        <begin position="171"/>
        <end position="192"/>
    </location>
</feature>
<name>A0A1J5T423_9ZZZZ</name>
<evidence type="ECO:0000256" key="2">
    <source>
        <dbReference type="SAM" id="Phobius"/>
    </source>
</evidence>
<dbReference type="AlphaFoldDB" id="A0A1J5T423"/>
<gene>
    <name evidence="4" type="ORF">GALL_71920</name>
</gene>
<dbReference type="InterPro" id="IPR022742">
    <property type="entry name" value="Hydrolase_4"/>
</dbReference>
<comment type="caution">
    <text evidence="4">The sequence shown here is derived from an EMBL/GenBank/DDBJ whole genome shotgun (WGS) entry which is preliminary data.</text>
</comment>
<sequence length="202" mass="22646">MEKTGRTAVILKWSRRIRWTLMLAVLGYLSVCTYMWATQREKIFKPVAMLQTTPERLGMKFEEIHIPSGSGAERGDLFAWWISAANADAPTMLFLHGNDRNISAALDMDKAARFHNMGYNLLMVDYRGYGKSSGGEPTESKVYEDADASWNYLLRQRASDPKRTFIFGHSLGGGHRHRSGSTPPGSGGCHRREQLHFAGGYG</sequence>
<accession>A0A1J5T423</accession>
<organism evidence="4">
    <name type="scientific">mine drainage metagenome</name>
    <dbReference type="NCBI Taxonomy" id="410659"/>
    <lineage>
        <taxon>unclassified sequences</taxon>
        <taxon>metagenomes</taxon>
        <taxon>ecological metagenomes</taxon>
    </lineage>
</organism>
<dbReference type="GO" id="GO:0016787">
    <property type="term" value="F:hydrolase activity"/>
    <property type="evidence" value="ECO:0007669"/>
    <property type="project" value="UniProtKB-KW"/>
</dbReference>
<evidence type="ECO:0000313" key="4">
    <source>
        <dbReference type="EMBL" id="OIR11021.1"/>
    </source>
</evidence>
<evidence type="ECO:0000259" key="3">
    <source>
        <dbReference type="Pfam" id="PF12146"/>
    </source>
</evidence>
<dbReference type="PANTHER" id="PTHR12277:SF81">
    <property type="entry name" value="PROTEIN ABHD13"/>
    <property type="match status" value="1"/>
</dbReference>
<dbReference type="Pfam" id="PF12146">
    <property type="entry name" value="Hydrolase_4"/>
    <property type="match status" value="1"/>
</dbReference>
<dbReference type="Gene3D" id="3.40.50.1820">
    <property type="entry name" value="alpha/beta hydrolase"/>
    <property type="match status" value="1"/>
</dbReference>
<dbReference type="EMBL" id="MLJW01000021">
    <property type="protein sequence ID" value="OIR11021.1"/>
    <property type="molecule type" value="Genomic_DNA"/>
</dbReference>
<dbReference type="PANTHER" id="PTHR12277">
    <property type="entry name" value="ALPHA/BETA HYDROLASE DOMAIN-CONTAINING PROTEIN"/>
    <property type="match status" value="1"/>
</dbReference>
<keyword evidence="2" id="KW-0812">Transmembrane</keyword>
<reference evidence="4" key="1">
    <citation type="submission" date="2016-10" db="EMBL/GenBank/DDBJ databases">
        <title>Sequence of Gallionella enrichment culture.</title>
        <authorList>
            <person name="Poehlein A."/>
            <person name="Muehling M."/>
            <person name="Daniel R."/>
        </authorList>
    </citation>
    <scope>NUCLEOTIDE SEQUENCE</scope>
</reference>
<feature type="transmembrane region" description="Helical" evidence="2">
    <location>
        <begin position="20"/>
        <end position="37"/>
    </location>
</feature>
<keyword evidence="4" id="KW-0378">Hydrolase</keyword>